<dbReference type="CDD" id="cd01949">
    <property type="entry name" value="GGDEF"/>
    <property type="match status" value="1"/>
</dbReference>
<evidence type="ECO:0000313" key="6">
    <source>
        <dbReference type="Proteomes" id="UP000594459"/>
    </source>
</evidence>
<organism evidence="5 6">
    <name type="scientific">Qipengyuania soli</name>
    <dbReference type="NCBI Taxonomy" id="2782568"/>
    <lineage>
        <taxon>Bacteria</taxon>
        <taxon>Pseudomonadati</taxon>
        <taxon>Pseudomonadota</taxon>
        <taxon>Alphaproteobacteria</taxon>
        <taxon>Sphingomonadales</taxon>
        <taxon>Erythrobacteraceae</taxon>
        <taxon>Qipengyuania</taxon>
    </lineage>
</organism>
<feature type="transmembrane region" description="Helical" evidence="3">
    <location>
        <begin position="113"/>
        <end position="131"/>
    </location>
</feature>
<comment type="catalytic activity">
    <reaction evidence="2">
        <text>2 GTP = 3',3'-c-di-GMP + 2 diphosphate</text>
        <dbReference type="Rhea" id="RHEA:24898"/>
        <dbReference type="ChEBI" id="CHEBI:33019"/>
        <dbReference type="ChEBI" id="CHEBI:37565"/>
        <dbReference type="ChEBI" id="CHEBI:58805"/>
        <dbReference type="EC" id="2.7.7.65"/>
    </reaction>
</comment>
<dbReference type="NCBIfam" id="TIGR00254">
    <property type="entry name" value="GGDEF"/>
    <property type="match status" value="1"/>
</dbReference>
<dbReference type="InterPro" id="IPR000160">
    <property type="entry name" value="GGDEF_dom"/>
</dbReference>
<sequence length="407" mass="43876">MIRSRDESAPDHRRHENVVAAAEAALAGEVDPSRWPAELAAAYEGSLEQRQFTQGRLLLWTGLAVAIASILIDFLVIPEHAPLMLALRLVFVFPLQIAALLMPARFLGMQKMLMGCSIVSFAAILLIGVQWAPPLSAAYMAIGPVVLIGVAAQVLPYSPKEIGALVLAFGIVTGFAIVMVDAPAVRDPVFLGILIATLTVSLLLPHRIWAAEARNFLIARQSEKRLADLEETNRALEDLSRKDPLTGLANRRHATEVFNRHYDAAPATGEARVAVMMVDIDHFKAFNDRWGHQLGDECLQSVAEELRHSAARNGGLAARFGGEEFVLILRADSAAHAFKLADDLRTAVERIEIPHEETNGTATLTTSIGVAMHNGTGKPELSPLLGAADAALYAAKAGGRNRCEMAA</sequence>
<protein>
    <recommendedName>
        <fullName evidence="1">diguanylate cyclase</fullName>
        <ecNumber evidence="1">2.7.7.65</ecNumber>
    </recommendedName>
</protein>
<keyword evidence="3" id="KW-0472">Membrane</keyword>
<feature type="transmembrane region" description="Helical" evidence="3">
    <location>
        <begin position="189"/>
        <end position="210"/>
    </location>
</feature>
<dbReference type="KEGG" id="qso:IRL76_14085"/>
<reference evidence="5 6" key="1">
    <citation type="submission" date="2020-11" db="EMBL/GenBank/DDBJ databases">
        <title>The genome sequence of Erythrobacter sp. 6D36.</title>
        <authorList>
            <person name="Liu Y."/>
        </authorList>
    </citation>
    <scope>NUCLEOTIDE SEQUENCE [LARGE SCALE GENOMIC DNA]</scope>
    <source>
        <strain evidence="5 6">6D36</strain>
    </source>
</reference>
<dbReference type="EMBL" id="CP064654">
    <property type="protein sequence ID" value="QPC98937.1"/>
    <property type="molecule type" value="Genomic_DNA"/>
</dbReference>
<dbReference type="RefSeq" id="WP_200981941.1">
    <property type="nucleotide sequence ID" value="NZ_CP064654.1"/>
</dbReference>
<dbReference type="GO" id="GO:1902201">
    <property type="term" value="P:negative regulation of bacterial-type flagellum-dependent cell motility"/>
    <property type="evidence" value="ECO:0007669"/>
    <property type="project" value="TreeGrafter"/>
</dbReference>
<feature type="transmembrane region" description="Helical" evidence="3">
    <location>
        <begin position="83"/>
        <end position="101"/>
    </location>
</feature>
<keyword evidence="6" id="KW-1185">Reference proteome</keyword>
<feature type="transmembrane region" description="Helical" evidence="3">
    <location>
        <begin position="137"/>
        <end position="155"/>
    </location>
</feature>
<dbReference type="Gene3D" id="3.30.70.270">
    <property type="match status" value="1"/>
</dbReference>
<feature type="domain" description="GGDEF" evidence="4">
    <location>
        <begin position="271"/>
        <end position="407"/>
    </location>
</feature>
<gene>
    <name evidence="5" type="ORF">IRL76_14085</name>
</gene>
<feature type="transmembrane region" description="Helical" evidence="3">
    <location>
        <begin position="57"/>
        <end position="77"/>
    </location>
</feature>
<evidence type="ECO:0000256" key="3">
    <source>
        <dbReference type="SAM" id="Phobius"/>
    </source>
</evidence>
<dbReference type="SMART" id="SM00267">
    <property type="entry name" value="GGDEF"/>
    <property type="match status" value="1"/>
</dbReference>
<dbReference type="GO" id="GO:0052621">
    <property type="term" value="F:diguanylate cyclase activity"/>
    <property type="evidence" value="ECO:0007669"/>
    <property type="project" value="UniProtKB-EC"/>
</dbReference>
<evidence type="ECO:0000256" key="1">
    <source>
        <dbReference type="ARBA" id="ARBA00012528"/>
    </source>
</evidence>
<dbReference type="EC" id="2.7.7.65" evidence="1"/>
<name>A0A7S8F4D7_9SPHN</name>
<dbReference type="GO" id="GO:0043709">
    <property type="term" value="P:cell adhesion involved in single-species biofilm formation"/>
    <property type="evidence" value="ECO:0007669"/>
    <property type="project" value="TreeGrafter"/>
</dbReference>
<proteinExistence type="predicted"/>
<evidence type="ECO:0000259" key="4">
    <source>
        <dbReference type="PROSITE" id="PS50887"/>
    </source>
</evidence>
<keyword evidence="3" id="KW-1133">Transmembrane helix</keyword>
<accession>A0A7S8F4D7</accession>
<dbReference type="InterPro" id="IPR029787">
    <property type="entry name" value="Nucleotide_cyclase"/>
</dbReference>
<dbReference type="SUPFAM" id="SSF55073">
    <property type="entry name" value="Nucleotide cyclase"/>
    <property type="match status" value="1"/>
</dbReference>
<dbReference type="InterPro" id="IPR043128">
    <property type="entry name" value="Rev_trsase/Diguanyl_cyclase"/>
</dbReference>
<keyword evidence="3" id="KW-0812">Transmembrane</keyword>
<evidence type="ECO:0000313" key="5">
    <source>
        <dbReference type="EMBL" id="QPC98937.1"/>
    </source>
</evidence>
<dbReference type="PROSITE" id="PS50887">
    <property type="entry name" value="GGDEF"/>
    <property type="match status" value="1"/>
</dbReference>
<feature type="transmembrane region" description="Helical" evidence="3">
    <location>
        <begin position="162"/>
        <end position="183"/>
    </location>
</feature>
<dbReference type="GO" id="GO:0005886">
    <property type="term" value="C:plasma membrane"/>
    <property type="evidence" value="ECO:0007669"/>
    <property type="project" value="TreeGrafter"/>
</dbReference>
<dbReference type="FunFam" id="3.30.70.270:FF:000001">
    <property type="entry name" value="Diguanylate cyclase domain protein"/>
    <property type="match status" value="1"/>
</dbReference>
<evidence type="ECO:0000256" key="2">
    <source>
        <dbReference type="ARBA" id="ARBA00034247"/>
    </source>
</evidence>
<dbReference type="PANTHER" id="PTHR45138:SF9">
    <property type="entry name" value="DIGUANYLATE CYCLASE DGCM-RELATED"/>
    <property type="match status" value="1"/>
</dbReference>
<dbReference type="AlphaFoldDB" id="A0A7S8F4D7"/>
<dbReference type="Pfam" id="PF00990">
    <property type="entry name" value="GGDEF"/>
    <property type="match status" value="1"/>
</dbReference>
<dbReference type="Proteomes" id="UP000594459">
    <property type="component" value="Chromosome"/>
</dbReference>
<dbReference type="InterPro" id="IPR050469">
    <property type="entry name" value="Diguanylate_Cyclase"/>
</dbReference>
<dbReference type="PANTHER" id="PTHR45138">
    <property type="entry name" value="REGULATORY COMPONENTS OF SENSORY TRANSDUCTION SYSTEM"/>
    <property type="match status" value="1"/>
</dbReference>